<gene>
    <name evidence="8" type="ORF">COX36_02930</name>
</gene>
<evidence type="ECO:0000256" key="1">
    <source>
        <dbReference type="ARBA" id="ARBA00022741"/>
    </source>
</evidence>
<evidence type="ECO:0000313" key="9">
    <source>
        <dbReference type="Proteomes" id="UP000230273"/>
    </source>
</evidence>
<dbReference type="Gene3D" id="3.10.28.10">
    <property type="entry name" value="Homing endonucleases"/>
    <property type="match status" value="1"/>
</dbReference>
<dbReference type="CDD" id="cd00081">
    <property type="entry name" value="Hint"/>
    <property type="match status" value="1"/>
</dbReference>
<dbReference type="GO" id="GO:0031250">
    <property type="term" value="C:anaerobic ribonucleoside-triphosphate reductase complex"/>
    <property type="evidence" value="ECO:0007669"/>
    <property type="project" value="TreeGrafter"/>
</dbReference>
<dbReference type="PRINTS" id="PR00379">
    <property type="entry name" value="INTEIN"/>
</dbReference>
<dbReference type="Pfam" id="PF03477">
    <property type="entry name" value="ATP-cone"/>
    <property type="match status" value="1"/>
</dbReference>
<dbReference type="SUPFAM" id="SSF51294">
    <property type="entry name" value="Hedgehog/intein (Hint) domain"/>
    <property type="match status" value="1"/>
</dbReference>
<dbReference type="PROSITE" id="PS50817">
    <property type="entry name" value="INTEIN_N_TER"/>
    <property type="match status" value="1"/>
</dbReference>
<evidence type="ECO:0000259" key="6">
    <source>
        <dbReference type="PROSITE" id="PS50819"/>
    </source>
</evidence>
<evidence type="ECO:0000259" key="7">
    <source>
        <dbReference type="PROSITE" id="PS51161"/>
    </source>
</evidence>
<dbReference type="Gene3D" id="3.20.70.20">
    <property type="match status" value="2"/>
</dbReference>
<dbReference type="NCBIfam" id="TIGR01443">
    <property type="entry name" value="intein_Cterm"/>
    <property type="match status" value="1"/>
</dbReference>
<evidence type="ECO:0000256" key="2">
    <source>
        <dbReference type="ARBA" id="ARBA00022813"/>
    </source>
</evidence>
<dbReference type="Pfam" id="PF13597">
    <property type="entry name" value="NRDD"/>
    <property type="match status" value="2"/>
</dbReference>
<dbReference type="InterPro" id="IPR003587">
    <property type="entry name" value="Hint_dom_N"/>
</dbReference>
<feature type="domain" description="DOD-type homing endonuclease" evidence="6">
    <location>
        <begin position="504"/>
        <end position="643"/>
    </location>
</feature>
<dbReference type="InterPro" id="IPR004042">
    <property type="entry name" value="Intein_endonuc_central"/>
</dbReference>
<accession>A0A2G9YW95</accession>
<dbReference type="InterPro" id="IPR036844">
    <property type="entry name" value="Hint_dom_sf"/>
</dbReference>
<evidence type="ECO:0000313" key="8">
    <source>
        <dbReference type="EMBL" id="PIP23526.1"/>
    </source>
</evidence>
<dbReference type="EMBL" id="PCRP01000046">
    <property type="protein sequence ID" value="PIP23526.1"/>
    <property type="molecule type" value="Genomic_DNA"/>
</dbReference>
<evidence type="ECO:0000256" key="5">
    <source>
        <dbReference type="PROSITE-ProRule" id="PRU00492"/>
    </source>
</evidence>
<dbReference type="InterPro" id="IPR005144">
    <property type="entry name" value="ATP-cone_dom"/>
</dbReference>
<reference evidence="8 9" key="1">
    <citation type="submission" date="2017-09" db="EMBL/GenBank/DDBJ databases">
        <title>Depth-based differentiation of microbial function through sediment-hosted aquifers and enrichment of novel symbionts in the deep terrestrial subsurface.</title>
        <authorList>
            <person name="Probst A.J."/>
            <person name="Ladd B."/>
            <person name="Jarett J.K."/>
            <person name="Geller-Mcgrath D.E."/>
            <person name="Sieber C.M."/>
            <person name="Emerson J.B."/>
            <person name="Anantharaman K."/>
            <person name="Thomas B.C."/>
            <person name="Malmstrom R."/>
            <person name="Stieglmeier M."/>
            <person name="Klingl A."/>
            <person name="Woyke T."/>
            <person name="Ryan C.M."/>
            <person name="Banfield J.F."/>
        </authorList>
    </citation>
    <scope>NUCLEOTIDE SEQUENCE [LARGE SCALE GENOMIC DNA]</scope>
    <source>
        <strain evidence="8">CG23_combo_of_CG06-09_8_20_14_all_38_19</strain>
    </source>
</reference>
<dbReference type="GO" id="GO:0016539">
    <property type="term" value="P:intein-mediated protein splicing"/>
    <property type="evidence" value="ECO:0007669"/>
    <property type="project" value="InterPro"/>
</dbReference>
<dbReference type="Proteomes" id="UP000230273">
    <property type="component" value="Unassembled WGS sequence"/>
</dbReference>
<dbReference type="AlphaFoldDB" id="A0A2G9YW95"/>
<name>A0A2G9YW95_9BACT</name>
<dbReference type="InterPro" id="IPR027434">
    <property type="entry name" value="Homing_endonucl"/>
</dbReference>
<keyword evidence="3 5" id="KW-0067">ATP-binding</keyword>
<keyword evidence="2" id="KW-0068">Autocatalytic cleavage</keyword>
<dbReference type="InterPro" id="IPR012833">
    <property type="entry name" value="NrdD"/>
</dbReference>
<dbReference type="InterPro" id="IPR006142">
    <property type="entry name" value="INTEIN"/>
</dbReference>
<organism evidence="8 9">
    <name type="scientific">Candidatus Nealsonbacteria bacterium CG23_combo_of_CG06-09_8_20_14_all_38_19</name>
    <dbReference type="NCBI Taxonomy" id="1974721"/>
    <lineage>
        <taxon>Bacteria</taxon>
        <taxon>Candidatus Nealsoniibacteriota</taxon>
    </lineage>
</organism>
<keyword evidence="4" id="KW-0651">Protein splicing</keyword>
<dbReference type="PROSITE" id="PS50819">
    <property type="entry name" value="INTEIN_ENDONUCLEASE"/>
    <property type="match status" value="1"/>
</dbReference>
<protein>
    <submittedName>
        <fullName evidence="8">Uncharacterized protein</fullName>
    </submittedName>
</protein>
<dbReference type="GO" id="GO:0005524">
    <property type="term" value="F:ATP binding"/>
    <property type="evidence" value="ECO:0007669"/>
    <property type="project" value="UniProtKB-UniRule"/>
</dbReference>
<dbReference type="SUPFAM" id="SSF55608">
    <property type="entry name" value="Homing endonucleases"/>
    <property type="match status" value="1"/>
</dbReference>
<dbReference type="GO" id="GO:0004748">
    <property type="term" value="F:ribonucleoside-diphosphate reductase activity, thioredoxin disulfide as acceptor"/>
    <property type="evidence" value="ECO:0007669"/>
    <property type="project" value="TreeGrafter"/>
</dbReference>
<sequence>MVVNKITKVQKRDGSIADFDQGRITDAIFKALTATNQGDGKKSVKLSEKVLKFINRRFKLNEIPQVEQIQDIVEEVLILEGLVETARAYILYREQRRRIREAVTVFDETTEKVDKYIQELDWQVRENANMTYSLQGLNQYTISAISKKYWLNKIYPKEIREAAANEDFHIHNLETLAPYCAGWDLYDLLLRGFGGVPSKIESRPAKHLRTALGQLVNFLFTLQGETAGANAVSSFDTLLAPFIRYDNLNYQQVKQAMQEFLYNCMVPTRVGFQTPFLNVSLDIKVPDFYKKQPVLLGGKVQSETYGEFQGEVDIFNKVFYEVIMEGDAKGRPFTFPIPTVSIGKDFDWNNPALEPMWEATAKYGVNYFSNFIHSDMNPEDFRSMCVTPDTQIIYQNTLGNVGKMSIRRIVEDFIKGENFGKVLMNGEFVEIKNVLRLVNNAGYVLKITMENGEIFRVTPDHPSMIVKKNKLVEVQSEKLKIGDEIPIAKNPYKGDLGDFELGRFIGLYIAEGYLAHNEATTAFSFCSKEKNYFDFVTKLARERFGAKTAIRMEEKRQSLVAVINDRAVGALAKSYVRGDNSLNKRLSSKLFGMSFEFRKGVLIGVLEGDGHISKIDSVRNIQINSSNSGLIDDVGLLCRSLGVNYSKQINLNNTHFGVKFTSYKLLLTNDVPEWLGKYFNKKIGKSRIYNNYKNFYGIKIKSIEKIPYTDQVYDFETKNKEHLFQLANGVITHNCCRLRLDNKELYKRGGGLFGSQPLTGSIGVVTINMPRIGYLSKTKKEYLEKLSHLMDLAKESLEIKRKALENFMEKGLYPYSRHYLSSVKKMRDSYFGNHFATIGLMGMNESLLNFLGENIASKRGRKFALEVLDFMREKLVQYQKETGNLYNLEATPGEGTSYRQAKTDKEKFPEIITAGTKEVPYYTNSSQLPVNYTDDIFEALKLQDDLQSRYTGGTVLHLFLGERVSDIQNVKNLVKKVFENFHLPYITITPTFSICPVHGYVAGEHFMCPQCAIKQPCEVYSRIVGYLRPVSQWNNGKQEEFKERKEFKIRKTELAKV</sequence>
<proteinExistence type="predicted"/>
<dbReference type="PROSITE" id="PS51161">
    <property type="entry name" value="ATP_CONE"/>
    <property type="match status" value="1"/>
</dbReference>
<dbReference type="PANTHER" id="PTHR21075">
    <property type="entry name" value="ANAEROBIC RIBONUCLEOSIDE-TRIPHOSPHATE REDUCTASE"/>
    <property type="match status" value="1"/>
</dbReference>
<dbReference type="InterPro" id="IPR030934">
    <property type="entry name" value="Intein_C"/>
</dbReference>
<keyword evidence="1 5" id="KW-0547">Nucleotide-binding</keyword>
<evidence type="ECO:0000256" key="4">
    <source>
        <dbReference type="ARBA" id="ARBA00023000"/>
    </source>
</evidence>
<comment type="caution">
    <text evidence="8">The sequence shown here is derived from an EMBL/GenBank/DDBJ whole genome shotgun (WGS) entry which is preliminary data.</text>
</comment>
<dbReference type="GO" id="GO:0006260">
    <property type="term" value="P:DNA replication"/>
    <property type="evidence" value="ECO:0007669"/>
    <property type="project" value="InterPro"/>
</dbReference>
<feature type="domain" description="ATP-cone" evidence="7">
    <location>
        <begin position="7"/>
        <end position="100"/>
    </location>
</feature>
<dbReference type="GO" id="GO:0004519">
    <property type="term" value="F:endonuclease activity"/>
    <property type="evidence" value="ECO:0007669"/>
    <property type="project" value="InterPro"/>
</dbReference>
<dbReference type="SMART" id="SM00306">
    <property type="entry name" value="HintN"/>
    <property type="match status" value="1"/>
</dbReference>
<evidence type="ECO:0000256" key="3">
    <source>
        <dbReference type="ARBA" id="ARBA00022840"/>
    </source>
</evidence>
<dbReference type="SUPFAM" id="SSF51998">
    <property type="entry name" value="PFL-like glycyl radical enzymes"/>
    <property type="match status" value="2"/>
</dbReference>
<dbReference type="InterPro" id="IPR006141">
    <property type="entry name" value="Intein_N"/>
</dbReference>
<dbReference type="GO" id="GO:0009265">
    <property type="term" value="P:2'-deoxyribonucleotide biosynthetic process"/>
    <property type="evidence" value="ECO:0007669"/>
    <property type="project" value="TreeGrafter"/>
</dbReference>
<dbReference type="PROSITE" id="PS50818">
    <property type="entry name" value="INTEIN_C_TER"/>
    <property type="match status" value="1"/>
</dbReference>
<dbReference type="NCBIfam" id="TIGR01445">
    <property type="entry name" value="intein_Nterm"/>
    <property type="match status" value="1"/>
</dbReference>
<dbReference type="PANTHER" id="PTHR21075:SF0">
    <property type="entry name" value="ANAEROBIC RIBONUCLEOSIDE-TRIPHOSPHATE REDUCTASE"/>
    <property type="match status" value="1"/>
</dbReference>
<dbReference type="GO" id="GO:0008998">
    <property type="term" value="F:ribonucleoside-triphosphate reductase (thioredoxin) activity"/>
    <property type="evidence" value="ECO:0007669"/>
    <property type="project" value="InterPro"/>
</dbReference>